<sequence length="167" mass="18747">MKSKTKILVPLFLVVASFIFSQDNKEKRRTANSVEKVEQTVEEANTEIDSTVASIDSTIEGAKETAKKVGDIFFPKKNKKKASSNIVIITITSISYDNPSVNQLYNEISKSKVAKELIKTYSNGQIMIKIQSKATADAIWQKVHQGTRKNFNIEQISEKSITLDFKK</sequence>
<keyword evidence="1" id="KW-0175">Coiled coil</keyword>
<name>A0A7H9ANR2_9FLAO</name>
<keyword evidence="2" id="KW-0732">Signal</keyword>
<feature type="signal peptide" evidence="2">
    <location>
        <begin position="1"/>
        <end position="21"/>
    </location>
</feature>
<evidence type="ECO:0000256" key="2">
    <source>
        <dbReference type="SAM" id="SignalP"/>
    </source>
</evidence>
<accession>A0A7H9ANR2</accession>
<reference evidence="3 4" key="1">
    <citation type="journal article" date="2006" name="Int. J. Syst. Evol. Microbiol.">
        <title>Costertonia aggregata gen. nov., sp. nov., a mesophilic marine bacterium of the family Flavobacteriaceae, isolated from a mature biofilm.</title>
        <authorList>
            <person name="Kwon K.K."/>
            <person name="Lee Y.K."/>
            <person name="Lee H.K."/>
        </authorList>
    </citation>
    <scope>NUCLEOTIDE SEQUENCE [LARGE SCALE GENOMIC DNA]</scope>
    <source>
        <strain evidence="3 4">KCCM 42265</strain>
    </source>
</reference>
<dbReference type="EMBL" id="CP058595">
    <property type="protein sequence ID" value="QLG45068.1"/>
    <property type="molecule type" value="Genomic_DNA"/>
</dbReference>
<evidence type="ECO:0000313" key="3">
    <source>
        <dbReference type="EMBL" id="QLG45068.1"/>
    </source>
</evidence>
<gene>
    <name evidence="3" type="ORF">HYG79_06795</name>
</gene>
<proteinExistence type="predicted"/>
<dbReference type="RefSeq" id="WP_179241358.1">
    <property type="nucleotide sequence ID" value="NZ_CP058595.1"/>
</dbReference>
<dbReference type="Proteomes" id="UP000509302">
    <property type="component" value="Chromosome"/>
</dbReference>
<protein>
    <submittedName>
        <fullName evidence="3">Uncharacterized protein</fullName>
    </submittedName>
</protein>
<feature type="coiled-coil region" evidence="1">
    <location>
        <begin position="27"/>
        <end position="54"/>
    </location>
</feature>
<feature type="chain" id="PRO_5028901272" evidence="2">
    <location>
        <begin position="22"/>
        <end position="167"/>
    </location>
</feature>
<evidence type="ECO:0000313" key="4">
    <source>
        <dbReference type="Proteomes" id="UP000509302"/>
    </source>
</evidence>
<keyword evidence="4" id="KW-1185">Reference proteome</keyword>
<organism evidence="3 4">
    <name type="scientific">Costertonia aggregata</name>
    <dbReference type="NCBI Taxonomy" id="343403"/>
    <lineage>
        <taxon>Bacteria</taxon>
        <taxon>Pseudomonadati</taxon>
        <taxon>Bacteroidota</taxon>
        <taxon>Flavobacteriia</taxon>
        <taxon>Flavobacteriales</taxon>
        <taxon>Flavobacteriaceae</taxon>
        <taxon>Costertonia</taxon>
    </lineage>
</organism>
<dbReference type="KEGG" id="cagg:HYG79_06795"/>
<dbReference type="AlphaFoldDB" id="A0A7H9ANR2"/>
<evidence type="ECO:0000256" key="1">
    <source>
        <dbReference type="SAM" id="Coils"/>
    </source>
</evidence>